<dbReference type="AlphaFoldDB" id="A0A8H7E5L5"/>
<feature type="region of interest" description="Disordered" evidence="1">
    <location>
        <begin position="298"/>
        <end position="395"/>
    </location>
</feature>
<comment type="caution">
    <text evidence="2">The sequence shown here is derived from an EMBL/GenBank/DDBJ whole genome shotgun (WGS) entry which is preliminary data.</text>
</comment>
<accession>A0A8H7E5L5</accession>
<feature type="compositionally biased region" description="Polar residues" evidence="1">
    <location>
        <begin position="323"/>
        <end position="340"/>
    </location>
</feature>
<feature type="compositionally biased region" description="Basic and acidic residues" evidence="1">
    <location>
        <begin position="344"/>
        <end position="354"/>
    </location>
</feature>
<gene>
    <name evidence="2" type="ORF">GJ744_004894</name>
</gene>
<name>A0A8H7E5L5_9EURO</name>
<evidence type="ECO:0000313" key="3">
    <source>
        <dbReference type="Proteomes" id="UP000606974"/>
    </source>
</evidence>
<feature type="compositionally biased region" description="Acidic residues" evidence="1">
    <location>
        <begin position="299"/>
        <end position="309"/>
    </location>
</feature>
<dbReference type="Proteomes" id="UP000606974">
    <property type="component" value="Unassembled WGS sequence"/>
</dbReference>
<feature type="compositionally biased region" description="Low complexity" evidence="1">
    <location>
        <begin position="755"/>
        <end position="772"/>
    </location>
</feature>
<dbReference type="OrthoDB" id="10369470at2759"/>
<evidence type="ECO:0000313" key="2">
    <source>
        <dbReference type="EMBL" id="KAF7511329.1"/>
    </source>
</evidence>
<feature type="compositionally biased region" description="Low complexity" evidence="1">
    <location>
        <begin position="380"/>
        <end position="395"/>
    </location>
</feature>
<feature type="compositionally biased region" description="Low complexity" evidence="1">
    <location>
        <begin position="642"/>
        <end position="653"/>
    </location>
</feature>
<feature type="compositionally biased region" description="Polar residues" evidence="1">
    <location>
        <begin position="731"/>
        <end position="741"/>
    </location>
</feature>
<protein>
    <submittedName>
        <fullName evidence="2">Uncharacterized protein</fullName>
    </submittedName>
</protein>
<proteinExistence type="predicted"/>
<reference evidence="2" key="1">
    <citation type="submission" date="2020-02" db="EMBL/GenBank/DDBJ databases">
        <authorList>
            <person name="Palmer J.M."/>
        </authorList>
    </citation>
    <scope>NUCLEOTIDE SEQUENCE</scope>
    <source>
        <strain evidence="2">EPUS1.4</strain>
        <tissue evidence="2">Thallus</tissue>
    </source>
</reference>
<feature type="compositionally biased region" description="Polar residues" evidence="1">
    <location>
        <begin position="440"/>
        <end position="449"/>
    </location>
</feature>
<organism evidence="2 3">
    <name type="scientific">Endocarpon pusillum</name>
    <dbReference type="NCBI Taxonomy" id="364733"/>
    <lineage>
        <taxon>Eukaryota</taxon>
        <taxon>Fungi</taxon>
        <taxon>Dikarya</taxon>
        <taxon>Ascomycota</taxon>
        <taxon>Pezizomycotina</taxon>
        <taxon>Eurotiomycetes</taxon>
        <taxon>Chaetothyriomycetidae</taxon>
        <taxon>Verrucariales</taxon>
        <taxon>Verrucariaceae</taxon>
        <taxon>Endocarpon</taxon>
    </lineage>
</organism>
<feature type="compositionally biased region" description="Polar residues" evidence="1">
    <location>
        <begin position="615"/>
        <end position="636"/>
    </location>
</feature>
<feature type="region of interest" description="Disordered" evidence="1">
    <location>
        <begin position="411"/>
        <end position="471"/>
    </location>
</feature>
<evidence type="ECO:0000256" key="1">
    <source>
        <dbReference type="SAM" id="MobiDB-lite"/>
    </source>
</evidence>
<feature type="region of interest" description="Disordered" evidence="1">
    <location>
        <begin position="869"/>
        <end position="929"/>
    </location>
</feature>
<feature type="compositionally biased region" description="Low complexity" evidence="1">
    <location>
        <begin position="780"/>
        <end position="795"/>
    </location>
</feature>
<feature type="region of interest" description="Disordered" evidence="1">
    <location>
        <begin position="721"/>
        <end position="795"/>
    </location>
</feature>
<feature type="compositionally biased region" description="Low complexity" evidence="1">
    <location>
        <begin position="869"/>
        <end position="884"/>
    </location>
</feature>
<feature type="region of interest" description="Disordered" evidence="1">
    <location>
        <begin position="608"/>
        <end position="679"/>
    </location>
</feature>
<sequence>MSASPICGGRSGGKISLTGQSCTASIVSPVAIAYRFDSIYYLSFVKHSLRAIIKGTSSDSSGSSTKMFPKLFNPNPNIGLRIPPTNYRIFARKTKIQDAKANFLWPFQQLKKTAFNILKTALTKVKEQPDQLHFTLGNSHLTKNSQIKPDQTSPRERAKTAALHENWKNFLPAILHAFPDGKNCEDEDFPVRFWTGPTPPTCASSNRTKRDPNHEPKFWTPEMVDAYFAWCLKTAWEPPDEDTRLESDPDNPVPSKFVYESFSGEANNQGADIMDLDQDLSAEVDADEHMTDVTGDTFAEPEEEEEMTDAPELPVQDWYDSTMAPSTTRNSNPPAVSSVSKPHHSVEAVPRHQDMNNVAATEVPGLGMPKPSPPSIGHFSLSSSSQVPNSPNVPLQAQSLGVAAPSNGAMPGLSLFPGRNPSQPPCSDQSDSPRAISGLNMLQSESQPKQNSSSKAPNASPSQSKSCSLAPVSSVTQHKSFSQYRHTPLVRLSLNRGDDTATSSVPGLNNEVEDQAFGPDPFSPEDEPSMTALRGGIVAMSIKPTKEYRLFKDVPQTAGVRRRMPADYMLYPIPKRICLPAKRSSSKDESTSKTRRISGIHANLLEYQDTESDQVDASQSGSRTKSLGNAKSSSALQGRGMKAPSAPSSLSSKGAIRPRKAVSSSALRSKVRPAMQSGAGLHKEFGSVANAETNSTSMDQLTDLIGKSSITAASAPQAIKKQVESSPAAANHSSQQVNLPSTKFAPSKKPGSFGISTSKSNASPSNSIASGSDAMKIDMPPTASSQSAKPSSVSVNNQMSNVVASSPNAHVLLSSGLGSTSIHFVQSKNPGTWLNQKRKRDAVPVVPAAPVVATSERSDSAMVLDVPVSSASASSNDSVSAVQVDKSENLAPNPFTPVPAGEGRAAQGTGTARRAGQAAARRAAQTGKNISEVRHIGLSRNGFRDRSDKERKELEGMLNQVPDQFKIDVHKVIQSQVCDTVPGLSDERVRSIPDLAKTGVGSSVEPHLFADKFRSKADSGRDIAYFRDLRQQMPEVWLHLITMVLQSGRSPKDIFDNECDGILGAEWVTDLERIDRVAREGSAADSKAFFTREDVSMTLRPTFDDAVDKMINDGCKVFEIAVKNWVKHDKSGGNKDLFLQCLERAGWIQAHSHLNRFMGWATGDAPPAIKRACFAHFRWAFPRMLRAVSTERLEKTQPFTVG</sequence>
<feature type="compositionally biased region" description="Low complexity" evidence="1">
    <location>
        <begin position="450"/>
        <end position="466"/>
    </location>
</feature>
<keyword evidence="3" id="KW-1185">Reference proteome</keyword>
<feature type="compositionally biased region" description="Low complexity" evidence="1">
    <location>
        <begin position="903"/>
        <end position="927"/>
    </location>
</feature>
<feature type="region of interest" description="Disordered" evidence="1">
    <location>
        <begin position="493"/>
        <end position="514"/>
    </location>
</feature>
<dbReference type="EMBL" id="JAACFV010000021">
    <property type="protein sequence ID" value="KAF7511329.1"/>
    <property type="molecule type" value="Genomic_DNA"/>
</dbReference>